<dbReference type="STRING" id="1437606.BBOH_0289"/>
<reference evidence="1 2" key="1">
    <citation type="submission" date="2014-03" db="EMBL/GenBank/DDBJ databases">
        <title>Genomics of Bifidobacteria.</title>
        <authorList>
            <person name="Ventura M."/>
            <person name="Milani C."/>
            <person name="Lugli G.A."/>
        </authorList>
    </citation>
    <scope>NUCLEOTIDE SEQUENCE [LARGE SCALE GENOMIC DNA]</scope>
    <source>
        <strain evidence="1 2">DSM 22767</strain>
    </source>
</reference>
<dbReference type="Proteomes" id="UP000029096">
    <property type="component" value="Unassembled WGS sequence"/>
</dbReference>
<gene>
    <name evidence="1" type="ORF">BBOH_0289</name>
</gene>
<dbReference type="EMBL" id="JGYP01000001">
    <property type="protein sequence ID" value="KFI46816.1"/>
    <property type="molecule type" value="Genomic_DNA"/>
</dbReference>
<comment type="caution">
    <text evidence="1">The sequence shown here is derived from an EMBL/GenBank/DDBJ whole genome shotgun (WGS) entry which is preliminary data.</text>
</comment>
<evidence type="ECO:0000313" key="1">
    <source>
        <dbReference type="EMBL" id="KFI46816.1"/>
    </source>
</evidence>
<sequence length="69" mass="7834">MQLLSESKISELLLLPISTNQARTCSIKNNQLLTSYKCDVTSGNHDPDMSDIAMKFYLALWPDYINIII</sequence>
<proteinExistence type="predicted"/>
<protein>
    <submittedName>
        <fullName evidence="1">Uncharacterized protein</fullName>
    </submittedName>
</protein>
<dbReference type="AlphaFoldDB" id="A0A086ZJW6"/>
<keyword evidence="2" id="KW-1185">Reference proteome</keyword>
<organism evidence="1 2">
    <name type="scientific">Bifidobacterium bohemicum DSM 22767</name>
    <dbReference type="NCBI Taxonomy" id="1437606"/>
    <lineage>
        <taxon>Bacteria</taxon>
        <taxon>Bacillati</taxon>
        <taxon>Actinomycetota</taxon>
        <taxon>Actinomycetes</taxon>
        <taxon>Bifidobacteriales</taxon>
        <taxon>Bifidobacteriaceae</taxon>
        <taxon>Bifidobacterium</taxon>
    </lineage>
</organism>
<name>A0A086ZJW6_9BIFI</name>
<evidence type="ECO:0000313" key="2">
    <source>
        <dbReference type="Proteomes" id="UP000029096"/>
    </source>
</evidence>
<accession>A0A086ZJW6</accession>